<keyword evidence="5" id="KW-1185">Reference proteome</keyword>
<dbReference type="Proteomes" id="UP000499080">
    <property type="component" value="Unassembled WGS sequence"/>
</dbReference>
<accession>A0A4Y2D176</accession>
<feature type="non-terminal residue" evidence="4">
    <location>
        <position position="64"/>
    </location>
</feature>
<dbReference type="Gene3D" id="1.20.1110.10">
    <property type="entry name" value="Calcium-transporting ATPase, transmembrane domain"/>
    <property type="match status" value="1"/>
</dbReference>
<sequence>MDIFTRLISIAYGQIGFMQAAAGFFVYFVIMAENGFMPSTLLGIRSRWDSRSVNDLQDSFGQEW</sequence>
<dbReference type="GO" id="GO:1902600">
    <property type="term" value="P:proton transmembrane transport"/>
    <property type="evidence" value="ECO:0007669"/>
    <property type="project" value="TreeGrafter"/>
</dbReference>
<dbReference type="PANTHER" id="PTHR43294:SF13">
    <property type="entry name" value="SODIUM_POTASSIUM-TRANSPORTING ATPASE SUBUNIT ALPHA"/>
    <property type="match status" value="1"/>
</dbReference>
<keyword evidence="3" id="KW-1133">Transmembrane helix</keyword>
<evidence type="ECO:0000256" key="1">
    <source>
        <dbReference type="ARBA" id="ARBA00004651"/>
    </source>
</evidence>
<dbReference type="GO" id="GO:0006883">
    <property type="term" value="P:intracellular sodium ion homeostasis"/>
    <property type="evidence" value="ECO:0007669"/>
    <property type="project" value="TreeGrafter"/>
</dbReference>
<dbReference type="GO" id="GO:0005886">
    <property type="term" value="C:plasma membrane"/>
    <property type="evidence" value="ECO:0007669"/>
    <property type="project" value="UniProtKB-SubCell"/>
</dbReference>
<dbReference type="OrthoDB" id="3352408at2759"/>
<keyword evidence="3" id="KW-0472">Membrane</keyword>
<dbReference type="GO" id="GO:0030007">
    <property type="term" value="P:intracellular potassium ion homeostasis"/>
    <property type="evidence" value="ECO:0007669"/>
    <property type="project" value="TreeGrafter"/>
</dbReference>
<comment type="subcellular location">
    <subcellularLocation>
        <location evidence="1">Cell membrane</location>
        <topology evidence="1">Multi-pass membrane protein</topology>
    </subcellularLocation>
</comment>
<dbReference type="InterPro" id="IPR050510">
    <property type="entry name" value="Cation_transp_ATPase_P-type"/>
</dbReference>
<evidence type="ECO:0000313" key="5">
    <source>
        <dbReference type="Proteomes" id="UP000499080"/>
    </source>
</evidence>
<proteinExistence type="predicted"/>
<dbReference type="GO" id="GO:0036376">
    <property type="term" value="P:sodium ion export across plasma membrane"/>
    <property type="evidence" value="ECO:0007669"/>
    <property type="project" value="TreeGrafter"/>
</dbReference>
<reference evidence="4 5" key="1">
    <citation type="journal article" date="2019" name="Sci. Rep.">
        <title>Orb-weaving spider Araneus ventricosus genome elucidates the spidroin gene catalogue.</title>
        <authorList>
            <person name="Kono N."/>
            <person name="Nakamura H."/>
            <person name="Ohtoshi R."/>
            <person name="Moran D.A.P."/>
            <person name="Shinohara A."/>
            <person name="Yoshida Y."/>
            <person name="Fujiwara M."/>
            <person name="Mori M."/>
            <person name="Tomita M."/>
            <person name="Arakawa K."/>
        </authorList>
    </citation>
    <scope>NUCLEOTIDE SEQUENCE [LARGE SCALE GENOMIC DNA]</scope>
</reference>
<keyword evidence="3" id="KW-0812">Transmembrane</keyword>
<keyword evidence="2" id="KW-1003">Cell membrane</keyword>
<name>A0A4Y2D176_ARAVE</name>
<evidence type="ECO:0000256" key="2">
    <source>
        <dbReference type="ARBA" id="ARBA00022475"/>
    </source>
</evidence>
<dbReference type="EMBL" id="BGPR01088092">
    <property type="protein sequence ID" value="GBM09847.1"/>
    <property type="molecule type" value="Genomic_DNA"/>
</dbReference>
<protein>
    <submittedName>
        <fullName evidence="4">Sodium/potassium-transporting ATPase subunit alpha-1</fullName>
    </submittedName>
</protein>
<comment type="caution">
    <text evidence="4">The sequence shown here is derived from an EMBL/GenBank/DDBJ whole genome shotgun (WGS) entry which is preliminary data.</text>
</comment>
<organism evidence="4 5">
    <name type="scientific">Araneus ventricosus</name>
    <name type="common">Orbweaver spider</name>
    <name type="synonym">Epeira ventricosa</name>
    <dbReference type="NCBI Taxonomy" id="182803"/>
    <lineage>
        <taxon>Eukaryota</taxon>
        <taxon>Metazoa</taxon>
        <taxon>Ecdysozoa</taxon>
        <taxon>Arthropoda</taxon>
        <taxon>Chelicerata</taxon>
        <taxon>Arachnida</taxon>
        <taxon>Araneae</taxon>
        <taxon>Araneomorphae</taxon>
        <taxon>Entelegynae</taxon>
        <taxon>Araneoidea</taxon>
        <taxon>Araneidae</taxon>
        <taxon>Araneus</taxon>
    </lineage>
</organism>
<dbReference type="PANTHER" id="PTHR43294">
    <property type="entry name" value="SODIUM/POTASSIUM-TRANSPORTING ATPASE SUBUNIT ALPHA"/>
    <property type="match status" value="1"/>
</dbReference>
<evidence type="ECO:0000313" key="4">
    <source>
        <dbReference type="EMBL" id="GBM09847.1"/>
    </source>
</evidence>
<dbReference type="AlphaFoldDB" id="A0A4Y2D176"/>
<dbReference type="GO" id="GO:0005391">
    <property type="term" value="F:P-type sodium:potassium-exchanging transporter activity"/>
    <property type="evidence" value="ECO:0007669"/>
    <property type="project" value="TreeGrafter"/>
</dbReference>
<feature type="transmembrane region" description="Helical" evidence="3">
    <location>
        <begin position="7"/>
        <end position="30"/>
    </location>
</feature>
<dbReference type="GO" id="GO:1990573">
    <property type="term" value="P:potassium ion import across plasma membrane"/>
    <property type="evidence" value="ECO:0007669"/>
    <property type="project" value="TreeGrafter"/>
</dbReference>
<evidence type="ECO:0000256" key="3">
    <source>
        <dbReference type="SAM" id="Phobius"/>
    </source>
</evidence>
<gene>
    <name evidence="4" type="primary">atp1a1_1</name>
    <name evidence="4" type="ORF">AVEN_167820_1</name>
</gene>